<dbReference type="EMBL" id="FOKW01000014">
    <property type="protein sequence ID" value="SFC67028.1"/>
    <property type="molecule type" value="Genomic_DNA"/>
</dbReference>
<reference evidence="2" key="1">
    <citation type="submission" date="2016-10" db="EMBL/GenBank/DDBJ databases">
        <authorList>
            <person name="Varghese N."/>
            <person name="Submissions S."/>
        </authorList>
    </citation>
    <scope>NUCLEOTIDE SEQUENCE [LARGE SCALE GENOMIC DNA]</scope>
    <source>
        <strain evidence="2">DSM 13078</strain>
    </source>
</reference>
<dbReference type="InterPro" id="IPR011991">
    <property type="entry name" value="ArsR-like_HTH"/>
</dbReference>
<dbReference type="Proteomes" id="UP000199161">
    <property type="component" value="Unassembled WGS sequence"/>
</dbReference>
<accession>A0A1I1L7M1</accession>
<protein>
    <submittedName>
        <fullName evidence="1">Uncharacterized protein</fullName>
    </submittedName>
</protein>
<evidence type="ECO:0000313" key="1">
    <source>
        <dbReference type="EMBL" id="SFC67028.1"/>
    </source>
</evidence>
<dbReference type="InterPro" id="IPR036390">
    <property type="entry name" value="WH_DNA-bd_sf"/>
</dbReference>
<evidence type="ECO:0000313" key="2">
    <source>
        <dbReference type="Proteomes" id="UP000199161"/>
    </source>
</evidence>
<organism evidence="1 2">
    <name type="scientific">Natronobacterium haloterrestre</name>
    <name type="common">Halobiforma haloterrestris</name>
    <dbReference type="NCBI Taxonomy" id="148448"/>
    <lineage>
        <taxon>Archaea</taxon>
        <taxon>Methanobacteriati</taxon>
        <taxon>Methanobacteriota</taxon>
        <taxon>Stenosarchaea group</taxon>
        <taxon>Halobacteria</taxon>
        <taxon>Halobacteriales</taxon>
        <taxon>Natrialbaceae</taxon>
        <taxon>Natronobacterium</taxon>
    </lineage>
</organism>
<dbReference type="AlphaFoldDB" id="A0A1I1L7M1"/>
<dbReference type="Gene3D" id="1.10.10.10">
    <property type="entry name" value="Winged helix-like DNA-binding domain superfamily/Winged helix DNA-binding domain"/>
    <property type="match status" value="1"/>
</dbReference>
<dbReference type="CDD" id="cd00090">
    <property type="entry name" value="HTH_ARSR"/>
    <property type="match status" value="1"/>
</dbReference>
<proteinExistence type="predicted"/>
<gene>
    <name evidence="1" type="ORF">SAMN05444422_1142</name>
</gene>
<dbReference type="InterPro" id="IPR036388">
    <property type="entry name" value="WH-like_DNA-bd_sf"/>
</dbReference>
<keyword evidence="2" id="KW-1185">Reference proteome</keyword>
<dbReference type="RefSeq" id="WP_245758119.1">
    <property type="nucleotide sequence ID" value="NZ_FOKW01000014.1"/>
</dbReference>
<dbReference type="SUPFAM" id="SSF46785">
    <property type="entry name" value="Winged helix' DNA-binding domain"/>
    <property type="match status" value="1"/>
</dbReference>
<name>A0A1I1L7M1_NATHA</name>
<sequence length="370" mass="41667">MAHNTTHRDQPDTTDAIDSTVENQRQRLNVVTQETRFVLIQNILSHPQQLPTLKELDYVNPSKSKSTIREHLEVLIEHGIVAERTLPKDQRKRDLPWRFYGLTDVGRDLLEEVGLLGAEGTLQDMFEMLETTDKIEKYAQAPRPGDESVDEELTGSNALAAYIRDQKANTHSVGDQVSVATALHEDGIGPDHEGLTRNEIAEQLAFEYSSRTVLNHLVDLDILEEFQPPGPSTYVISERRDQIINGEVEETLDVEIERLIDHMVAHMDDRIVPMDDGQPGDRVVIADGAGRTIRSILAEEFEIPQEDVESYLREGDRLAKLNQAVDAIEESEDIDKGDGYGRVIFRNPAYRYRLSEFGMALAENGLSVEG</sequence>